<reference evidence="10 11" key="1">
    <citation type="submission" date="2023-09" db="EMBL/GenBank/DDBJ databases">
        <authorList>
            <person name="Rey-Velasco X."/>
        </authorList>
    </citation>
    <scope>NUCLEOTIDE SEQUENCE [LARGE SCALE GENOMIC DNA]</scope>
    <source>
        <strain evidence="10 11">W311</strain>
    </source>
</reference>
<evidence type="ECO:0000256" key="2">
    <source>
        <dbReference type="ARBA" id="ARBA00022475"/>
    </source>
</evidence>
<protein>
    <submittedName>
        <fullName evidence="10">MlaD family protein</fullName>
    </submittedName>
</protein>
<comment type="subcellular location">
    <subcellularLocation>
        <location evidence="1">Cell inner membrane</location>
    </subcellularLocation>
</comment>
<evidence type="ECO:0000256" key="3">
    <source>
        <dbReference type="ARBA" id="ARBA00022519"/>
    </source>
</evidence>
<dbReference type="PANTHER" id="PTHR30462">
    <property type="entry name" value="INTERMEMBRANE TRANSPORT PROTEIN PQIB-RELATED"/>
    <property type="match status" value="1"/>
</dbReference>
<evidence type="ECO:0000256" key="5">
    <source>
        <dbReference type="ARBA" id="ARBA00022989"/>
    </source>
</evidence>
<dbReference type="RefSeq" id="WP_313915628.1">
    <property type="nucleotide sequence ID" value="NZ_CP135076.1"/>
</dbReference>
<evidence type="ECO:0000313" key="11">
    <source>
        <dbReference type="Proteomes" id="UP001302249"/>
    </source>
</evidence>
<keyword evidence="6 8" id="KW-0472">Membrane</keyword>
<feature type="region of interest" description="Disordered" evidence="7">
    <location>
        <begin position="1"/>
        <end position="24"/>
    </location>
</feature>
<evidence type="ECO:0000313" key="10">
    <source>
        <dbReference type="EMBL" id="WNO53810.1"/>
    </source>
</evidence>
<dbReference type="InterPro" id="IPR003399">
    <property type="entry name" value="Mce/MlaD"/>
</dbReference>
<evidence type="ECO:0000256" key="4">
    <source>
        <dbReference type="ARBA" id="ARBA00022692"/>
    </source>
</evidence>
<evidence type="ECO:0000259" key="9">
    <source>
        <dbReference type="Pfam" id="PF02470"/>
    </source>
</evidence>
<dbReference type="Pfam" id="PF02470">
    <property type="entry name" value="MlaD"/>
    <property type="match status" value="2"/>
</dbReference>
<feature type="transmembrane region" description="Helical" evidence="8">
    <location>
        <begin position="36"/>
        <end position="57"/>
    </location>
</feature>
<evidence type="ECO:0000256" key="6">
    <source>
        <dbReference type="ARBA" id="ARBA00023136"/>
    </source>
</evidence>
<keyword evidence="2" id="KW-1003">Cell membrane</keyword>
<accession>A0ABZ0B8Q8</accession>
<name>A0ABZ0B8Q8_9SPHN</name>
<gene>
    <name evidence="10" type="ORF">RPR59_00695</name>
</gene>
<feature type="domain" description="Mce/MlaD" evidence="9">
    <location>
        <begin position="175"/>
        <end position="241"/>
    </location>
</feature>
<dbReference type="EMBL" id="CP135076">
    <property type="protein sequence ID" value="WNO53810.1"/>
    <property type="molecule type" value="Genomic_DNA"/>
</dbReference>
<dbReference type="Proteomes" id="UP001302249">
    <property type="component" value="Chromosome"/>
</dbReference>
<proteinExistence type="predicted"/>
<keyword evidence="5 8" id="KW-1133">Transmembrane helix</keyword>
<evidence type="ECO:0000256" key="8">
    <source>
        <dbReference type="SAM" id="Phobius"/>
    </source>
</evidence>
<evidence type="ECO:0000256" key="1">
    <source>
        <dbReference type="ARBA" id="ARBA00004533"/>
    </source>
</evidence>
<keyword evidence="3" id="KW-0997">Cell inner membrane</keyword>
<keyword evidence="4 8" id="KW-0812">Transmembrane</keyword>
<feature type="domain" description="Mce/MlaD" evidence="9">
    <location>
        <begin position="60"/>
        <end position="120"/>
    </location>
</feature>
<sequence length="573" mass="61316">MTDDRSDAPTTSPGGDEEKRARWPSARHLHRRWPGLVWAIPLAALLIVGFLGIRALATRGIEVTVTFASAEGVTPGETLVLENGVEVGRVTDVGIAADGQRVELTLSMDERTRPALNTASRFWLIGEQPTITDLQSVRAALAGLIVGFAPAEGGKPTRRFKGLDHAPVVAPGTRGTYYYVDDDTLGSIQRGAAILYEGQNIGSVTDTRFRGPERFRVRLFVKAPYDRLVRKGAIFWRGSPFKLQLTGAGLQTQLAPPTSLLQGAVQFGLPRDARGNPRAAEDTVFQLYEDEASARQGPTGPKTPYQVAIQGAAGDLTTGAAVSLLGHKVGEVLSTQLVFAPGSRHPFTRVVVALYPRKLDVQQPASASGGTWRAATDRAVERLLGQGYRATLTRAMPLVGGHSIALAKVGGAARLRSGGAYPIIPSGRASDVSGLIDKANGVLDKLDRLPLDEIGDNVRALTGNLKRLTGSPKLRDSLDHLDATLARLDRITADMEPEVEPLMQSLNDTAEQLQGTASAAQALLSGEGANQDQSLPNAIRELNEAARSIQSLTDYLGRHPEALLRGKSRENEE</sequence>
<dbReference type="PANTHER" id="PTHR30462:SF0">
    <property type="entry name" value="INTERMEMBRANE TRANSPORT PROTEIN YEBT"/>
    <property type="match status" value="1"/>
</dbReference>
<keyword evidence="11" id="KW-1185">Reference proteome</keyword>
<evidence type="ECO:0000256" key="7">
    <source>
        <dbReference type="SAM" id="MobiDB-lite"/>
    </source>
</evidence>
<organism evidence="10 11">
    <name type="scientific">Stakelama saccharophila</name>
    <dbReference type="NCBI Taxonomy" id="3075605"/>
    <lineage>
        <taxon>Bacteria</taxon>
        <taxon>Pseudomonadati</taxon>
        <taxon>Pseudomonadota</taxon>
        <taxon>Alphaproteobacteria</taxon>
        <taxon>Sphingomonadales</taxon>
        <taxon>Sphingomonadaceae</taxon>
        <taxon>Stakelama</taxon>
    </lineage>
</organism>
<dbReference type="InterPro" id="IPR051800">
    <property type="entry name" value="PqiA-PqiB_transport"/>
</dbReference>